<feature type="compositionally biased region" description="Basic and acidic residues" evidence="1">
    <location>
        <begin position="707"/>
        <end position="732"/>
    </location>
</feature>
<reference evidence="2" key="1">
    <citation type="journal article" date="2022" name="Int. J. Mol. Sci.">
        <title>Draft Genome of Tanacetum Coccineum: Genomic Comparison of Closely Related Tanacetum-Family Plants.</title>
        <authorList>
            <person name="Yamashiro T."/>
            <person name="Shiraishi A."/>
            <person name="Nakayama K."/>
            <person name="Satake H."/>
        </authorList>
    </citation>
    <scope>NUCLEOTIDE SEQUENCE</scope>
</reference>
<evidence type="ECO:0000256" key="1">
    <source>
        <dbReference type="SAM" id="MobiDB-lite"/>
    </source>
</evidence>
<protein>
    <submittedName>
        <fullName evidence="2">Uncharacterized protein</fullName>
    </submittedName>
</protein>
<proteinExistence type="predicted"/>
<feature type="compositionally biased region" description="Acidic residues" evidence="1">
    <location>
        <begin position="400"/>
        <end position="417"/>
    </location>
</feature>
<feature type="region of interest" description="Disordered" evidence="1">
    <location>
        <begin position="814"/>
        <end position="891"/>
    </location>
</feature>
<accession>A0ABQ4WI16</accession>
<feature type="compositionally biased region" description="Basic and acidic residues" evidence="1">
    <location>
        <begin position="854"/>
        <end position="879"/>
    </location>
</feature>
<feature type="compositionally biased region" description="Acidic residues" evidence="1">
    <location>
        <begin position="480"/>
        <end position="492"/>
    </location>
</feature>
<evidence type="ECO:0000313" key="2">
    <source>
        <dbReference type="EMBL" id="GJS52494.1"/>
    </source>
</evidence>
<feature type="compositionally biased region" description="Basic and acidic residues" evidence="1">
    <location>
        <begin position="814"/>
        <end position="832"/>
    </location>
</feature>
<organism evidence="2 3">
    <name type="scientific">Tanacetum coccineum</name>
    <dbReference type="NCBI Taxonomy" id="301880"/>
    <lineage>
        <taxon>Eukaryota</taxon>
        <taxon>Viridiplantae</taxon>
        <taxon>Streptophyta</taxon>
        <taxon>Embryophyta</taxon>
        <taxon>Tracheophyta</taxon>
        <taxon>Spermatophyta</taxon>
        <taxon>Magnoliopsida</taxon>
        <taxon>eudicotyledons</taxon>
        <taxon>Gunneridae</taxon>
        <taxon>Pentapetalae</taxon>
        <taxon>asterids</taxon>
        <taxon>campanulids</taxon>
        <taxon>Asterales</taxon>
        <taxon>Asteraceae</taxon>
        <taxon>Asteroideae</taxon>
        <taxon>Anthemideae</taxon>
        <taxon>Anthemidinae</taxon>
        <taxon>Tanacetum</taxon>
    </lineage>
</organism>
<gene>
    <name evidence="2" type="ORF">Tco_0625856</name>
</gene>
<feature type="compositionally biased region" description="Low complexity" evidence="1">
    <location>
        <begin position="786"/>
        <end position="796"/>
    </location>
</feature>
<feature type="region of interest" description="Disordered" evidence="1">
    <location>
        <begin position="681"/>
        <end position="796"/>
    </location>
</feature>
<feature type="compositionally biased region" description="Basic and acidic residues" evidence="1">
    <location>
        <begin position="377"/>
        <end position="390"/>
    </location>
</feature>
<sequence>MNSSVDNDSVNEKALAITALKDELRKLKGKALVDNNVSNHPFDPELHKIINITKEQQQALDDALVLREQHLRIGNCNYRLSTTFKPKEPTFQVALDVLSLIPFYQAFLISGSVPTIYMHEFWATISYYKHWIKFKMNKKNYSFDLETFKDMLQICQNLPGQKFEDPPFEEDILAFIRELGYPGDIKSLSDVKVDTVYQPRRTFGTIINKCLNDLVYQIENKVSKKNKDMYYPRFTKVIINHFMLKDQSILKRNKVDWHMANDDPILTTMRFIPKHETVQKYGAILPDSLTNQEMKESDAYKTYHDFATGKVAKSGKKKLPAQGLETLSEIALSEAEQMKIVTKRSKIQFHSSYASGSGANEGTGVSPGVPDVPTYGSKDEQISWKSSNKDDDNEVSLSKDDDDNADNEDDDGQDDDNEQTKSDNDGDDFVHPKFSTRDEEERQDKEDKHEEGSDLPVQTPSHFESTNDKAYDEVTQGDNVEGEELEEEETNEEKEVNELYRDVNVNLERRDTEMKDALQTNVQGTQVIEDTHVIITAVNPEVQQQSCFVSSGFISNMLNPNPDAVSTPTIAPSTSLQNLPTFGSLFKFEDRVKALEDDFSEFKQTNLFAEAVSSIPGIVDEYLANQMNEAVKAVVQLQSDRLRSEAQADNEDFINKIYENIKKIIKEKVKLRHPIDTNTFKRHRDDEDEDEEPSAISNWGSKRRRAGKEPESTSAPKEKTFKSTGKSKEGSKSHQKSTGQSAQAEEPIHTVEDLEELAHQEFDTGFTEDQPVDETTQLPECIRVESPSLNVHSLSSSLRTKTLYKALVDAYETDKDILATYKDTEPFKRHRDDEDEDEEPSAISNRGSKRRRAGKEPESTSAPKEKTSKLTGKSKEGSKSHQKSTGQSAQA</sequence>
<evidence type="ECO:0000313" key="3">
    <source>
        <dbReference type="Proteomes" id="UP001151760"/>
    </source>
</evidence>
<feature type="compositionally biased region" description="Basic and acidic residues" evidence="1">
    <location>
        <begin position="746"/>
        <end position="762"/>
    </location>
</feature>
<dbReference type="Proteomes" id="UP001151760">
    <property type="component" value="Unassembled WGS sequence"/>
</dbReference>
<comment type="caution">
    <text evidence="2">The sequence shown here is derived from an EMBL/GenBank/DDBJ whole genome shotgun (WGS) entry which is preliminary data.</text>
</comment>
<feature type="compositionally biased region" description="Basic and acidic residues" evidence="1">
    <location>
        <begin position="418"/>
        <end position="452"/>
    </location>
</feature>
<reference evidence="2" key="2">
    <citation type="submission" date="2022-01" db="EMBL/GenBank/DDBJ databases">
        <authorList>
            <person name="Yamashiro T."/>
            <person name="Shiraishi A."/>
            <person name="Satake H."/>
            <person name="Nakayama K."/>
        </authorList>
    </citation>
    <scope>NUCLEOTIDE SEQUENCE</scope>
</reference>
<dbReference type="EMBL" id="BQNB010008660">
    <property type="protein sequence ID" value="GJS52494.1"/>
    <property type="molecule type" value="Genomic_DNA"/>
</dbReference>
<feature type="region of interest" description="Disordered" evidence="1">
    <location>
        <begin position="353"/>
        <end position="494"/>
    </location>
</feature>
<keyword evidence="3" id="KW-1185">Reference proteome</keyword>
<name>A0ABQ4WI16_9ASTR</name>